<dbReference type="Pfam" id="PF07514">
    <property type="entry name" value="TraI_2"/>
    <property type="match status" value="1"/>
</dbReference>
<accession>A0A6F8PR81</accession>
<dbReference type="Proteomes" id="UP000501466">
    <property type="component" value="Chromosome"/>
</dbReference>
<dbReference type="Gene3D" id="1.10.3210.40">
    <property type="match status" value="1"/>
</dbReference>
<evidence type="ECO:0000313" key="3">
    <source>
        <dbReference type="Proteomes" id="UP000501466"/>
    </source>
</evidence>
<proteinExistence type="predicted"/>
<dbReference type="AlphaFoldDB" id="A0A6F8PR81"/>
<dbReference type="InterPro" id="IPR003607">
    <property type="entry name" value="HD/PDEase_dom"/>
</dbReference>
<dbReference type="InterPro" id="IPR011119">
    <property type="entry name" value="Unchr_helicase_relaxase_TraI"/>
</dbReference>
<dbReference type="InterPro" id="IPR006675">
    <property type="entry name" value="HDIG_dom"/>
</dbReference>
<protein>
    <recommendedName>
        <fullName evidence="1">Uncharacterized domain-containing protein</fullName>
    </recommendedName>
</protein>
<dbReference type="NCBIfam" id="TIGR00277">
    <property type="entry name" value="HDIG"/>
    <property type="match status" value="1"/>
</dbReference>
<dbReference type="RefSeq" id="WP_173292248.1">
    <property type="nucleotide sequence ID" value="NZ_AP021888.1"/>
</dbReference>
<dbReference type="KEGG" id="tzo:THMIRHAT_22830"/>
<keyword evidence="3" id="KW-1185">Reference proteome</keyword>
<evidence type="ECO:0000313" key="2">
    <source>
        <dbReference type="EMBL" id="BBP44537.1"/>
    </source>
</evidence>
<name>A0A6F8PR81_9GAMM</name>
<gene>
    <name evidence="2" type="ORF">THMIRHAT_22830</name>
</gene>
<evidence type="ECO:0000259" key="1">
    <source>
        <dbReference type="Pfam" id="PF07514"/>
    </source>
</evidence>
<reference evidence="3" key="1">
    <citation type="submission" date="2019-11" db="EMBL/GenBank/DDBJ databases">
        <title>Isolation and characterization of two novel species in the genus Thiomicrorhabdus.</title>
        <authorList>
            <person name="Mochizuki J."/>
            <person name="Kojima H."/>
            <person name="Fukui M."/>
        </authorList>
    </citation>
    <scope>NUCLEOTIDE SEQUENCE [LARGE SCALE GENOMIC DNA]</scope>
    <source>
        <strain evidence="3">AkT22</strain>
    </source>
</reference>
<sequence length="344" mass="39118">MMNSNNNNQNNSQNEINQNAFPMPYDYYADESVMPYEATEIPLPPNSKQYLGLAGIFSSSLGYPTEPIHYISLTTLRGQTLDFEVCYATFQALKQQQAQLSLSQAENLWLWVSVESGHELENWRLFKSDLPNHLIQSLYEKAQHFETLLNLLELIQGFKTQVIKDFAQSLLYNENLMASWLSIPASKRHHHSFPGGLMVHSLEVAQMVKHNLSLIENEISVQETEVTILAALLHDIGKTQTLTIETHTELGRLVDHEKLTLLVLAEPLSRLKAKWSKGAITLQYLITWKTSAGFCKFIGGEMIKNADQLSTKLSLRRMGFSDKPDYYNYAKVMVGGQSVYLNRI</sequence>
<organism evidence="2 3">
    <name type="scientific">Thiosulfativibrio zosterae</name>
    <dbReference type="NCBI Taxonomy" id="2675053"/>
    <lineage>
        <taxon>Bacteria</taxon>
        <taxon>Pseudomonadati</taxon>
        <taxon>Pseudomonadota</taxon>
        <taxon>Gammaproteobacteria</taxon>
        <taxon>Thiotrichales</taxon>
        <taxon>Piscirickettsiaceae</taxon>
        <taxon>Thiosulfativibrio</taxon>
    </lineage>
</organism>
<dbReference type="EMBL" id="AP021888">
    <property type="protein sequence ID" value="BBP44537.1"/>
    <property type="molecule type" value="Genomic_DNA"/>
</dbReference>
<dbReference type="CDD" id="cd00077">
    <property type="entry name" value="HDc"/>
    <property type="match status" value="1"/>
</dbReference>
<feature type="domain" description="Uncharacterised" evidence="1">
    <location>
        <begin position="182"/>
        <end position="240"/>
    </location>
</feature>
<dbReference type="SUPFAM" id="SSF109604">
    <property type="entry name" value="HD-domain/PDEase-like"/>
    <property type="match status" value="1"/>
</dbReference>